<evidence type="ECO:0000259" key="12">
    <source>
        <dbReference type="PROSITE" id="PS51178"/>
    </source>
</evidence>
<dbReference type="PROSITE" id="PS00108">
    <property type="entry name" value="PROTEIN_KINASE_ST"/>
    <property type="match status" value="1"/>
</dbReference>
<dbReference type="Gene3D" id="1.10.510.10">
    <property type="entry name" value="Transferase(Phosphotransferase) domain 1"/>
    <property type="match status" value="1"/>
</dbReference>
<dbReference type="SMART" id="SM00220">
    <property type="entry name" value="S_TKc"/>
    <property type="match status" value="1"/>
</dbReference>
<evidence type="ECO:0000313" key="13">
    <source>
        <dbReference type="EMBL" id="AXV07471.1"/>
    </source>
</evidence>
<dbReference type="FunFam" id="1.10.510.10:FF:000021">
    <property type="entry name" value="Serine/threonine protein kinase"/>
    <property type="match status" value="1"/>
</dbReference>
<dbReference type="InterPro" id="IPR005543">
    <property type="entry name" value="PASTA_dom"/>
</dbReference>
<feature type="region of interest" description="Disordered" evidence="10">
    <location>
        <begin position="311"/>
        <end position="343"/>
    </location>
</feature>
<dbReference type="SUPFAM" id="SSF56112">
    <property type="entry name" value="Protein kinase-like (PK-like)"/>
    <property type="match status" value="1"/>
</dbReference>
<dbReference type="PROSITE" id="PS00107">
    <property type="entry name" value="PROTEIN_KINASE_ATP"/>
    <property type="match status" value="1"/>
</dbReference>
<keyword evidence="14" id="KW-1185">Reference proteome</keyword>
<evidence type="ECO:0000256" key="7">
    <source>
        <dbReference type="ARBA" id="ARBA00047899"/>
    </source>
</evidence>
<dbReference type="CDD" id="cd14014">
    <property type="entry name" value="STKc_PknB_like"/>
    <property type="match status" value="1"/>
</dbReference>
<evidence type="ECO:0000256" key="8">
    <source>
        <dbReference type="ARBA" id="ARBA00048679"/>
    </source>
</evidence>
<dbReference type="PANTHER" id="PTHR43289">
    <property type="entry name" value="MITOGEN-ACTIVATED PROTEIN KINASE KINASE KINASE 20-RELATED"/>
    <property type="match status" value="1"/>
</dbReference>
<evidence type="ECO:0000256" key="10">
    <source>
        <dbReference type="SAM" id="MobiDB-lite"/>
    </source>
</evidence>
<dbReference type="Pfam" id="PF00069">
    <property type="entry name" value="Pkinase"/>
    <property type="match status" value="1"/>
</dbReference>
<dbReference type="PROSITE" id="PS51178">
    <property type="entry name" value="PASTA"/>
    <property type="match status" value="4"/>
</dbReference>
<organism evidence="13 14">
    <name type="scientific">Euzebya pacifica</name>
    <dbReference type="NCBI Taxonomy" id="1608957"/>
    <lineage>
        <taxon>Bacteria</taxon>
        <taxon>Bacillati</taxon>
        <taxon>Actinomycetota</taxon>
        <taxon>Nitriliruptoria</taxon>
        <taxon>Euzebyales</taxon>
    </lineage>
</organism>
<feature type="domain" description="PASTA" evidence="12">
    <location>
        <begin position="373"/>
        <end position="440"/>
    </location>
</feature>
<dbReference type="Gene3D" id="3.30.200.20">
    <property type="entry name" value="Phosphorylase Kinase, domain 1"/>
    <property type="match status" value="1"/>
</dbReference>
<dbReference type="Proteomes" id="UP000264006">
    <property type="component" value="Chromosome"/>
</dbReference>
<name>A0A346XZ24_9ACTN</name>
<dbReference type="SMART" id="SM00740">
    <property type="entry name" value="PASTA"/>
    <property type="match status" value="4"/>
</dbReference>
<keyword evidence="6 9" id="KW-0067">ATP-binding</keyword>
<feature type="domain" description="Protein kinase" evidence="11">
    <location>
        <begin position="26"/>
        <end position="285"/>
    </location>
</feature>
<dbReference type="Pfam" id="PF03793">
    <property type="entry name" value="PASTA"/>
    <property type="match status" value="4"/>
</dbReference>
<accession>A0A346XZ24</accession>
<dbReference type="EMBL" id="CP031165">
    <property type="protein sequence ID" value="AXV07471.1"/>
    <property type="molecule type" value="Genomic_DNA"/>
</dbReference>
<comment type="catalytic activity">
    <reaction evidence="7">
        <text>L-threonyl-[protein] + ATP = O-phospho-L-threonyl-[protein] + ADP + H(+)</text>
        <dbReference type="Rhea" id="RHEA:46608"/>
        <dbReference type="Rhea" id="RHEA-COMP:11060"/>
        <dbReference type="Rhea" id="RHEA-COMP:11605"/>
        <dbReference type="ChEBI" id="CHEBI:15378"/>
        <dbReference type="ChEBI" id="CHEBI:30013"/>
        <dbReference type="ChEBI" id="CHEBI:30616"/>
        <dbReference type="ChEBI" id="CHEBI:61977"/>
        <dbReference type="ChEBI" id="CHEBI:456216"/>
        <dbReference type="EC" id="2.7.11.1"/>
    </reaction>
</comment>
<reference evidence="13 14" key="1">
    <citation type="submission" date="2018-09" db="EMBL/GenBank/DDBJ databases">
        <title>Complete genome sequence of Euzebya sp. DY32-46 isolated from seawater of Pacific Ocean.</title>
        <authorList>
            <person name="Xu L."/>
            <person name="Wu Y.-H."/>
            <person name="Xu X.-W."/>
        </authorList>
    </citation>
    <scope>NUCLEOTIDE SEQUENCE [LARGE SCALE GENOMIC DNA]</scope>
    <source>
        <strain evidence="13 14">DY32-46</strain>
    </source>
</reference>
<keyword evidence="2 13" id="KW-0723">Serine/threonine-protein kinase</keyword>
<evidence type="ECO:0000256" key="2">
    <source>
        <dbReference type="ARBA" id="ARBA00022527"/>
    </source>
</evidence>
<proteinExistence type="predicted"/>
<dbReference type="EC" id="2.7.11.1" evidence="1"/>
<dbReference type="PROSITE" id="PS50011">
    <property type="entry name" value="PROTEIN_KINASE_DOM"/>
    <property type="match status" value="1"/>
</dbReference>
<dbReference type="RefSeq" id="WP_164710515.1">
    <property type="nucleotide sequence ID" value="NZ_CP031165.1"/>
</dbReference>
<evidence type="ECO:0000256" key="3">
    <source>
        <dbReference type="ARBA" id="ARBA00022679"/>
    </source>
</evidence>
<evidence type="ECO:0000259" key="11">
    <source>
        <dbReference type="PROSITE" id="PS50011"/>
    </source>
</evidence>
<dbReference type="InterPro" id="IPR000719">
    <property type="entry name" value="Prot_kinase_dom"/>
</dbReference>
<keyword evidence="4 9" id="KW-0547">Nucleotide-binding</keyword>
<evidence type="ECO:0000313" key="14">
    <source>
        <dbReference type="Proteomes" id="UP000264006"/>
    </source>
</evidence>
<dbReference type="InterPro" id="IPR017441">
    <property type="entry name" value="Protein_kinase_ATP_BS"/>
</dbReference>
<sequence>MSTPAPGTSVPADTAGEKTRILAGRYRLGSRIGAGGMATILRGTDTQMDRPVAVKVLHPHLADDPEVRTRFAAEARHAASLSHPHVVGVYDQGETDLPWIVLELIDGPSLREVLATHGPLDPAQVLAVIEPLCDALHAAHGIGLIHRDVKPENVLITAEGSPKLADFGIARVMAATSHTATGTLVGSVHYLAPELVDGIEATPASDQYALAVVAYELLTGRKPLPADTPMAVALRHANEDVPPPSRYAPEVTPAMDAVIARATSRDPAGRFPDVAAMGRALREAVDSPPAAVTHLADDGQMHTLVLPSELAETSALPTRPARRTAEEDLAARRRPAPERPPRRWPRRVGMVLISLVVLGLLGAGGWLLYDTVLVPTTILGDLTGRPQAEVVAELQAVDLRVDIAEEEHRLDVPAGIVTGQSPSEGTELRAGEVVQLILSLGPRVIDMPDVQLQPFADVESLLRETHAFDLQIAEEHHDTVPEGDVLAQSPPAGSPVEEGSVVAVTLSLGIEQVDVPDMVGGTAEDATAALEAVRLSPTVTEEWSDEYPERGTVIAQGVAPAERVDALTQVPLVVSRGPLSLQVPDLRGMSVQQARDAVAGLAEVELVEESSPQPTLGPFTYGSVNEVERQIPEPGTTIQRGDSIQIFYFVAS</sequence>
<dbReference type="FunFam" id="3.30.200.20:FF:000035">
    <property type="entry name" value="Serine/threonine protein kinase Stk1"/>
    <property type="match status" value="1"/>
</dbReference>
<protein>
    <recommendedName>
        <fullName evidence="1">non-specific serine/threonine protein kinase</fullName>
        <ecNumber evidence="1">2.7.11.1</ecNumber>
    </recommendedName>
</protein>
<evidence type="ECO:0000256" key="6">
    <source>
        <dbReference type="ARBA" id="ARBA00022840"/>
    </source>
</evidence>
<feature type="compositionally biased region" description="Basic and acidic residues" evidence="10">
    <location>
        <begin position="323"/>
        <end position="341"/>
    </location>
</feature>
<dbReference type="GO" id="GO:0004674">
    <property type="term" value="F:protein serine/threonine kinase activity"/>
    <property type="evidence" value="ECO:0007669"/>
    <property type="project" value="UniProtKB-KW"/>
</dbReference>
<evidence type="ECO:0000256" key="9">
    <source>
        <dbReference type="PROSITE-ProRule" id="PRU10141"/>
    </source>
</evidence>
<dbReference type="PANTHER" id="PTHR43289:SF34">
    <property type="entry name" value="SERINE_THREONINE-PROTEIN KINASE YBDM-RELATED"/>
    <property type="match status" value="1"/>
</dbReference>
<evidence type="ECO:0000256" key="1">
    <source>
        <dbReference type="ARBA" id="ARBA00012513"/>
    </source>
</evidence>
<feature type="domain" description="PASTA" evidence="12">
    <location>
        <begin position="441"/>
        <end position="508"/>
    </location>
</feature>
<dbReference type="GO" id="GO:0045717">
    <property type="term" value="P:negative regulation of fatty acid biosynthetic process"/>
    <property type="evidence" value="ECO:0007669"/>
    <property type="project" value="UniProtKB-ARBA"/>
</dbReference>
<feature type="domain" description="PASTA" evidence="12">
    <location>
        <begin position="509"/>
        <end position="576"/>
    </location>
</feature>
<dbReference type="Gene3D" id="3.30.10.20">
    <property type="match status" value="4"/>
</dbReference>
<dbReference type="InterPro" id="IPR011009">
    <property type="entry name" value="Kinase-like_dom_sf"/>
</dbReference>
<dbReference type="GO" id="GO:0005524">
    <property type="term" value="F:ATP binding"/>
    <property type="evidence" value="ECO:0007669"/>
    <property type="project" value="UniProtKB-UniRule"/>
</dbReference>
<dbReference type="KEGG" id="euz:DVS28_a2792"/>
<comment type="catalytic activity">
    <reaction evidence="8">
        <text>L-seryl-[protein] + ATP = O-phospho-L-seryl-[protein] + ADP + H(+)</text>
        <dbReference type="Rhea" id="RHEA:17989"/>
        <dbReference type="Rhea" id="RHEA-COMP:9863"/>
        <dbReference type="Rhea" id="RHEA-COMP:11604"/>
        <dbReference type="ChEBI" id="CHEBI:15378"/>
        <dbReference type="ChEBI" id="CHEBI:29999"/>
        <dbReference type="ChEBI" id="CHEBI:30616"/>
        <dbReference type="ChEBI" id="CHEBI:83421"/>
        <dbReference type="ChEBI" id="CHEBI:456216"/>
        <dbReference type="EC" id="2.7.11.1"/>
    </reaction>
</comment>
<dbReference type="CDD" id="cd06577">
    <property type="entry name" value="PASTA_pknB"/>
    <property type="match status" value="4"/>
</dbReference>
<evidence type="ECO:0000256" key="4">
    <source>
        <dbReference type="ARBA" id="ARBA00022741"/>
    </source>
</evidence>
<gene>
    <name evidence="13" type="ORF">DVS28_a2792</name>
</gene>
<dbReference type="InterPro" id="IPR008271">
    <property type="entry name" value="Ser/Thr_kinase_AS"/>
</dbReference>
<feature type="domain" description="PASTA" evidence="12">
    <location>
        <begin position="577"/>
        <end position="650"/>
    </location>
</feature>
<evidence type="ECO:0000256" key="5">
    <source>
        <dbReference type="ARBA" id="ARBA00022777"/>
    </source>
</evidence>
<dbReference type="AlphaFoldDB" id="A0A346XZ24"/>
<feature type="binding site" evidence="9">
    <location>
        <position position="55"/>
    </location>
    <ligand>
        <name>ATP</name>
        <dbReference type="ChEBI" id="CHEBI:30616"/>
    </ligand>
</feature>
<keyword evidence="5 13" id="KW-0418">Kinase</keyword>
<keyword evidence="3" id="KW-0808">Transferase</keyword>